<dbReference type="EMBL" id="CAJNIZ010044568">
    <property type="protein sequence ID" value="CAE7693784.1"/>
    <property type="molecule type" value="Genomic_DNA"/>
</dbReference>
<dbReference type="Proteomes" id="UP000649617">
    <property type="component" value="Unassembled WGS sequence"/>
</dbReference>
<evidence type="ECO:0000313" key="2">
    <source>
        <dbReference type="Proteomes" id="UP000649617"/>
    </source>
</evidence>
<reference evidence="1" key="1">
    <citation type="submission" date="2021-02" db="EMBL/GenBank/DDBJ databases">
        <authorList>
            <person name="Dougan E. K."/>
            <person name="Rhodes N."/>
            <person name="Thang M."/>
            <person name="Chan C."/>
        </authorList>
    </citation>
    <scope>NUCLEOTIDE SEQUENCE</scope>
</reference>
<evidence type="ECO:0000313" key="1">
    <source>
        <dbReference type="EMBL" id="CAE7693784.1"/>
    </source>
</evidence>
<sequence>DSEAHVRKKGGRLLGLREAQDFLDKNGAIYPGEDQWAAVTRPDGSLGGRDWVQVGNKIHYVGKSHVDDQGNYPRWGDDTSKNPPYRSSILWIRADDSDASASVPEWSKQGTSFTWRAAKSWSESKGGRLLDTEEPRAFLQGHGAIYPGEDQWVAVTREGVERDWVQVGNSIHKVGKSHVDECGGYPAWGDDASGNPPHSRAVVWTTRPASLDCNEA</sequence>
<dbReference type="AlphaFoldDB" id="A0A812WWH8"/>
<proteinExistence type="predicted"/>
<comment type="caution">
    <text evidence="1">The sequence shown here is derived from an EMBL/GenBank/DDBJ whole genome shotgun (WGS) entry which is preliminary data.</text>
</comment>
<name>A0A812WWH8_SYMPI</name>
<keyword evidence="2" id="KW-1185">Reference proteome</keyword>
<accession>A0A812WWH8</accession>
<gene>
    <name evidence="1" type="ORF">SPIL2461_LOCUS19443</name>
</gene>
<protein>
    <submittedName>
        <fullName evidence="1">Uncharacterized protein</fullName>
    </submittedName>
</protein>
<feature type="non-terminal residue" evidence="1">
    <location>
        <position position="216"/>
    </location>
</feature>
<organism evidence="1 2">
    <name type="scientific">Symbiodinium pilosum</name>
    <name type="common">Dinoflagellate</name>
    <dbReference type="NCBI Taxonomy" id="2952"/>
    <lineage>
        <taxon>Eukaryota</taxon>
        <taxon>Sar</taxon>
        <taxon>Alveolata</taxon>
        <taxon>Dinophyceae</taxon>
        <taxon>Suessiales</taxon>
        <taxon>Symbiodiniaceae</taxon>
        <taxon>Symbiodinium</taxon>
    </lineage>
</organism>